<proteinExistence type="predicted"/>
<dbReference type="InParanoid" id="G9EP43"/>
<dbReference type="HOGENOM" id="CLU_2916921_0_0_6"/>
<accession>G9EP43</accession>
<dbReference type="Proteomes" id="UP000002770">
    <property type="component" value="Unassembled WGS sequence"/>
</dbReference>
<reference evidence="2 3" key="1">
    <citation type="journal article" date="2011" name="BMC Genomics">
        <title>Insight into cross-talk between intra-amoebal pathogens.</title>
        <authorList>
            <person name="Gimenez G."/>
            <person name="Bertelli C."/>
            <person name="Moliner C."/>
            <person name="Robert C."/>
            <person name="Raoult D."/>
            <person name="Fournier P.E."/>
            <person name="Greub G."/>
        </authorList>
    </citation>
    <scope>NUCLEOTIDE SEQUENCE [LARGE SCALE GENOMIC DNA]</scope>
    <source>
        <strain evidence="2 3">LLAP12</strain>
    </source>
</reference>
<dbReference type="EMBL" id="JH413822">
    <property type="protein sequence ID" value="EHL30878.1"/>
    <property type="molecule type" value="Genomic_DNA"/>
</dbReference>
<protein>
    <recommendedName>
        <fullName evidence="1">Transposase IS66 central domain-containing protein</fullName>
    </recommendedName>
</protein>
<feature type="domain" description="Transposase IS66 central" evidence="1">
    <location>
        <begin position="1"/>
        <end position="53"/>
    </location>
</feature>
<keyword evidence="3" id="KW-1185">Reference proteome</keyword>
<dbReference type="AlphaFoldDB" id="G9EP43"/>
<sequence length="61" mass="6887">MFKSMDAEISRTNLGNWVVKAAKLLKPIVDKMGTQIQSDDVVYADETVLQILNELTFELSQ</sequence>
<evidence type="ECO:0000313" key="2">
    <source>
        <dbReference type="EMBL" id="EHL30878.1"/>
    </source>
</evidence>
<name>G9EP43_9GAMM</name>
<gene>
    <name evidence="2" type="ORF">LDG_7024</name>
</gene>
<organism evidence="2 3">
    <name type="scientific">Legionella drancourtii LLAP12</name>
    <dbReference type="NCBI Taxonomy" id="658187"/>
    <lineage>
        <taxon>Bacteria</taxon>
        <taxon>Pseudomonadati</taxon>
        <taxon>Pseudomonadota</taxon>
        <taxon>Gammaproteobacteria</taxon>
        <taxon>Legionellales</taxon>
        <taxon>Legionellaceae</taxon>
        <taxon>Legionella</taxon>
    </lineage>
</organism>
<evidence type="ECO:0000313" key="3">
    <source>
        <dbReference type="Proteomes" id="UP000002770"/>
    </source>
</evidence>
<evidence type="ECO:0000259" key="1">
    <source>
        <dbReference type="Pfam" id="PF03050"/>
    </source>
</evidence>
<dbReference type="InterPro" id="IPR004291">
    <property type="entry name" value="Transposase_IS66_central"/>
</dbReference>
<dbReference type="Pfam" id="PF03050">
    <property type="entry name" value="DDE_Tnp_IS66"/>
    <property type="match status" value="1"/>
</dbReference>